<keyword evidence="10" id="KW-0223">Dioxygenase</keyword>
<evidence type="ECO:0000259" key="17">
    <source>
        <dbReference type="Pfam" id="PF09377"/>
    </source>
</evidence>
<evidence type="ECO:0000256" key="2">
    <source>
        <dbReference type="ARBA" id="ARBA00001961"/>
    </source>
</evidence>
<gene>
    <name evidence="19" type="ORF">PBRASI_LOCUS3488</name>
</gene>
<protein>
    <submittedName>
        <fullName evidence="19">108_t:CDS:1</fullName>
    </submittedName>
</protein>
<comment type="similarity">
    <text evidence="4">Belongs to the SDO1/SBDS family.</text>
</comment>
<evidence type="ECO:0000256" key="11">
    <source>
        <dbReference type="ARBA" id="ARBA00023002"/>
    </source>
</evidence>
<dbReference type="InterPro" id="IPR012776">
    <property type="entry name" value="Trimethyllysine_dOase"/>
</dbReference>
<evidence type="ECO:0000259" key="18">
    <source>
        <dbReference type="Pfam" id="PF20268"/>
    </source>
</evidence>
<dbReference type="Gene3D" id="3.30.2020.30">
    <property type="match status" value="1"/>
</dbReference>
<evidence type="ECO:0000256" key="9">
    <source>
        <dbReference type="ARBA" id="ARBA00022873"/>
    </source>
</evidence>
<evidence type="ECO:0000256" key="7">
    <source>
        <dbReference type="ARBA" id="ARBA00022517"/>
    </source>
</evidence>
<dbReference type="InterPro" id="IPR039100">
    <property type="entry name" value="Sdo1/SBDS-like"/>
</dbReference>
<dbReference type="EMBL" id="CAJVPI010000317">
    <property type="protein sequence ID" value="CAG8518409.1"/>
    <property type="molecule type" value="Genomic_DNA"/>
</dbReference>
<evidence type="ECO:0000256" key="3">
    <source>
        <dbReference type="ARBA" id="ARBA00004496"/>
    </source>
</evidence>
<dbReference type="Pfam" id="PF06155">
    <property type="entry name" value="GBBH-like_N"/>
    <property type="match status" value="1"/>
</dbReference>
<dbReference type="InterPro" id="IPR018023">
    <property type="entry name" value="Ribosome_mat_SBDS_CS"/>
</dbReference>
<evidence type="ECO:0000313" key="20">
    <source>
        <dbReference type="Proteomes" id="UP000789739"/>
    </source>
</evidence>
<dbReference type="AlphaFoldDB" id="A0A9N9A6L6"/>
<evidence type="ECO:0000256" key="4">
    <source>
        <dbReference type="ARBA" id="ARBA00007433"/>
    </source>
</evidence>
<keyword evidence="6" id="KW-0963">Cytoplasm</keyword>
<dbReference type="PANTHER" id="PTHR10927:SF1">
    <property type="entry name" value="RIBOSOME MATURATION PROTEIN SBDS"/>
    <property type="match status" value="1"/>
</dbReference>
<proteinExistence type="inferred from homology"/>
<dbReference type="NCBIfam" id="TIGR02410">
    <property type="entry name" value="carnitine_TMLD"/>
    <property type="match status" value="1"/>
</dbReference>
<evidence type="ECO:0000256" key="12">
    <source>
        <dbReference type="ARBA" id="ARBA00023004"/>
    </source>
</evidence>
<dbReference type="Gene3D" id="3.30.1250.10">
    <property type="entry name" value="Ribosome maturation protein SBDS, N-terminal domain"/>
    <property type="match status" value="1"/>
</dbReference>
<comment type="caution">
    <text evidence="19">The sequence shown here is derived from an EMBL/GenBank/DDBJ whole genome shotgun (WGS) entry which is preliminary data.</text>
</comment>
<name>A0A9N9A6L6_9GLOM</name>
<dbReference type="GO" id="GO:0042254">
    <property type="term" value="P:ribosome biogenesis"/>
    <property type="evidence" value="ECO:0007669"/>
    <property type="project" value="UniProtKB-KW"/>
</dbReference>
<evidence type="ECO:0000256" key="8">
    <source>
        <dbReference type="ARBA" id="ARBA00022723"/>
    </source>
</evidence>
<dbReference type="InterPro" id="IPR019783">
    <property type="entry name" value="SDO1/SBDS_N"/>
</dbReference>
<feature type="domain" description="Gamma-butyrobetaine hydroxylase-like N-terminal" evidence="16">
    <location>
        <begin position="194"/>
        <end position="275"/>
    </location>
</feature>
<dbReference type="PANTHER" id="PTHR10927">
    <property type="entry name" value="RIBOSOME MATURATION PROTEIN SBDS"/>
    <property type="match status" value="1"/>
</dbReference>
<dbReference type="OrthoDB" id="408743at2759"/>
<accession>A0A9N9A6L6</accession>
<dbReference type="CDD" id="cd00250">
    <property type="entry name" value="CAS_like"/>
    <property type="match status" value="1"/>
</dbReference>
<dbReference type="InterPro" id="IPR003819">
    <property type="entry name" value="TauD/TfdA-like"/>
</dbReference>
<comment type="similarity">
    <text evidence="5">Belongs to the gamma-BBH/TMLD family.</text>
</comment>
<dbReference type="PROSITE" id="PS01267">
    <property type="entry name" value="UPF0023"/>
    <property type="match status" value="1"/>
</dbReference>
<dbReference type="Proteomes" id="UP000789739">
    <property type="component" value="Unassembled WGS sequence"/>
</dbReference>
<dbReference type="InterPro" id="IPR018978">
    <property type="entry name" value="SDO1/SBDS_central"/>
</dbReference>
<sequence length="573" mass="65950">MPLNQPSNQIKLTNVAIVRLKKGGRRFEIACYKNKVMEWRNGVETNIDEVLQINNVFFNVSKGQAASKDDLKKAFKTENLNEITEEATTIVAEKCVNPETKRPHTVSMIEKAMGEIHYSVKPNKSAKSQALYVLKSLQEANIIPIARAQMRLRIVIPNTREAKKVKEKLVPLIANIEDEDWSAEYELASRATSSSDSRKVLVNWADNSASTFHNLWLRDHCKCPKCFHQLTNQRLLDTFEIPEDIGVRSLEIKDNGLEITWANDNHKSFYKWSWLLQNSYNPPLRSQNLFHTKKVLWNADISRNPPTVNYKHVMNSTDGLKEWLTKINTHGLCFVEDVPPTNKDTEELTNKISFIRETHYGKHIIFWESTSNLLHGDTAYTNLALKAHTDTTYFTDPCGLQLFHLIEFTGEGGMSLFVDGFQTASLLKQQHPDAYSLLSRTSIPTHSAGDTNVCIMPTPRAFPIFNHEPRSGILYQIRYNNNDRSVIDHLHPDEIEPFYDALRKWNAILQDKRNEYWVQLKPRKVVIFDNWRVLHGRSAFSGYRKMVGAYLGWDDYQSKLRILTNGDEIKASL</sequence>
<comment type="cofactor">
    <cofactor evidence="1">
        <name>Fe(2+)</name>
        <dbReference type="ChEBI" id="CHEBI:29033"/>
    </cofactor>
</comment>
<evidence type="ECO:0000256" key="1">
    <source>
        <dbReference type="ARBA" id="ARBA00001954"/>
    </source>
</evidence>
<evidence type="ECO:0000259" key="14">
    <source>
        <dbReference type="Pfam" id="PF01172"/>
    </source>
</evidence>
<comment type="subunit">
    <text evidence="13">Associates with the 60S ribosomal subunit.</text>
</comment>
<dbReference type="GO" id="GO:0050353">
    <property type="term" value="F:trimethyllysine dioxygenase activity"/>
    <property type="evidence" value="ECO:0007669"/>
    <property type="project" value="InterPro"/>
</dbReference>
<evidence type="ECO:0000256" key="13">
    <source>
        <dbReference type="ARBA" id="ARBA00049708"/>
    </source>
</evidence>
<dbReference type="InterPro" id="IPR042098">
    <property type="entry name" value="TauD-like_sf"/>
</dbReference>
<dbReference type="GO" id="GO:0045329">
    <property type="term" value="P:carnitine biosynthetic process"/>
    <property type="evidence" value="ECO:0007669"/>
    <property type="project" value="UniProtKB-KW"/>
</dbReference>
<evidence type="ECO:0000256" key="6">
    <source>
        <dbReference type="ARBA" id="ARBA00022490"/>
    </source>
</evidence>
<dbReference type="Pfam" id="PF02668">
    <property type="entry name" value="TauD"/>
    <property type="match status" value="1"/>
</dbReference>
<dbReference type="GO" id="GO:0005737">
    <property type="term" value="C:cytoplasm"/>
    <property type="evidence" value="ECO:0007669"/>
    <property type="project" value="UniProtKB-SubCell"/>
</dbReference>
<dbReference type="SUPFAM" id="SSF89895">
    <property type="entry name" value="FYSH domain"/>
    <property type="match status" value="1"/>
</dbReference>
<dbReference type="InterPro" id="IPR010376">
    <property type="entry name" value="GBBH-like_N"/>
</dbReference>
<comment type="subcellular location">
    <subcellularLocation>
        <location evidence="3">Cytoplasm</location>
    </subcellularLocation>
</comment>
<evidence type="ECO:0000256" key="10">
    <source>
        <dbReference type="ARBA" id="ARBA00022964"/>
    </source>
</evidence>
<dbReference type="GO" id="GO:0005506">
    <property type="term" value="F:iron ion binding"/>
    <property type="evidence" value="ECO:0007669"/>
    <property type="project" value="InterPro"/>
</dbReference>
<dbReference type="Pfam" id="PF20268">
    <property type="entry name" value="SBDS_C"/>
    <property type="match status" value="1"/>
</dbReference>
<keyword evidence="20" id="KW-1185">Reference proteome</keyword>
<keyword evidence="8" id="KW-0479">Metal-binding</keyword>
<dbReference type="InterPro" id="IPR037188">
    <property type="entry name" value="Sdo1/SBDS_central_sf"/>
</dbReference>
<organism evidence="19 20">
    <name type="scientific">Paraglomus brasilianum</name>
    <dbReference type="NCBI Taxonomy" id="144538"/>
    <lineage>
        <taxon>Eukaryota</taxon>
        <taxon>Fungi</taxon>
        <taxon>Fungi incertae sedis</taxon>
        <taxon>Mucoromycota</taxon>
        <taxon>Glomeromycotina</taxon>
        <taxon>Glomeromycetes</taxon>
        <taxon>Paraglomerales</taxon>
        <taxon>Paraglomeraceae</taxon>
        <taxon>Paraglomus</taxon>
    </lineage>
</organism>
<evidence type="ECO:0000313" key="19">
    <source>
        <dbReference type="EMBL" id="CAG8518409.1"/>
    </source>
</evidence>
<feature type="domain" description="TauD/TfdA-like" evidence="15">
    <location>
        <begin position="304"/>
        <end position="550"/>
    </location>
</feature>
<keyword evidence="9" id="KW-0124">Carnitine biosynthesis</keyword>
<feature type="domain" description="Ribosome maturation protein SDO1/SBDS C-terminal" evidence="18">
    <location>
        <begin position="150"/>
        <end position="186"/>
    </location>
</feature>
<dbReference type="Gene3D" id="3.60.130.10">
    <property type="entry name" value="Clavaminate synthase-like"/>
    <property type="match status" value="1"/>
</dbReference>
<dbReference type="SUPFAM" id="SSF51197">
    <property type="entry name" value="Clavaminate synthase-like"/>
    <property type="match status" value="1"/>
</dbReference>
<feature type="domain" description="Ribosome maturation protein SDO1/SBDS N-terminal" evidence="14">
    <location>
        <begin position="14"/>
        <end position="85"/>
    </location>
</feature>
<keyword evidence="7" id="KW-0690">Ribosome biogenesis</keyword>
<evidence type="ECO:0000259" key="15">
    <source>
        <dbReference type="Pfam" id="PF02668"/>
    </source>
</evidence>
<evidence type="ECO:0000259" key="16">
    <source>
        <dbReference type="Pfam" id="PF06155"/>
    </source>
</evidence>
<dbReference type="InterPro" id="IPR038492">
    <property type="entry name" value="GBBH-like_N_sf"/>
</dbReference>
<dbReference type="FunFam" id="3.30.2020.30:FF:000002">
    <property type="entry name" value="Putative gamma-butyrobetaine dioxygenase"/>
    <property type="match status" value="1"/>
</dbReference>
<dbReference type="InterPro" id="IPR036786">
    <property type="entry name" value="Ribosome_mat_SBDS_N_sf"/>
</dbReference>
<evidence type="ECO:0000256" key="5">
    <source>
        <dbReference type="ARBA" id="ARBA00008654"/>
    </source>
</evidence>
<dbReference type="SUPFAM" id="SSF109728">
    <property type="entry name" value="Hypothetical protein AF0491, middle domain"/>
    <property type="match status" value="1"/>
</dbReference>
<dbReference type="Gene3D" id="3.30.70.240">
    <property type="match status" value="1"/>
</dbReference>
<keyword evidence="11" id="KW-0560">Oxidoreductase</keyword>
<dbReference type="Pfam" id="PF09377">
    <property type="entry name" value="SBDS_domain_II"/>
    <property type="match status" value="1"/>
</dbReference>
<reference evidence="19" key="1">
    <citation type="submission" date="2021-06" db="EMBL/GenBank/DDBJ databases">
        <authorList>
            <person name="Kallberg Y."/>
            <person name="Tangrot J."/>
            <person name="Rosling A."/>
        </authorList>
    </citation>
    <scope>NUCLEOTIDE SEQUENCE</scope>
    <source>
        <strain evidence="19">BR232B</strain>
    </source>
</reference>
<feature type="domain" description="Ribosome maturation protein SDO1/SBDS central" evidence="17">
    <location>
        <begin position="88"/>
        <end position="148"/>
    </location>
</feature>
<comment type="cofactor">
    <cofactor evidence="2">
        <name>L-ascorbate</name>
        <dbReference type="ChEBI" id="CHEBI:38290"/>
    </cofactor>
</comment>
<dbReference type="InterPro" id="IPR046928">
    <property type="entry name" value="SDO1/SBDS_C"/>
</dbReference>
<dbReference type="Pfam" id="PF01172">
    <property type="entry name" value="SBDS_N"/>
    <property type="match status" value="1"/>
</dbReference>
<keyword evidence="12" id="KW-0408">Iron</keyword>
<dbReference type="FunFam" id="3.60.130.10:FF:000001">
    <property type="entry name" value="Trimethyllysine dioxygenase, mitochondrial"/>
    <property type="match status" value="1"/>
</dbReference>